<organism evidence="2 3">
    <name type="scientific">Hericium alpestre</name>
    <dbReference type="NCBI Taxonomy" id="135208"/>
    <lineage>
        <taxon>Eukaryota</taxon>
        <taxon>Fungi</taxon>
        <taxon>Dikarya</taxon>
        <taxon>Basidiomycota</taxon>
        <taxon>Agaricomycotina</taxon>
        <taxon>Agaricomycetes</taxon>
        <taxon>Russulales</taxon>
        <taxon>Hericiaceae</taxon>
        <taxon>Hericium</taxon>
    </lineage>
</organism>
<name>A0A4Y9ZT99_9AGAM</name>
<feature type="region of interest" description="Disordered" evidence="1">
    <location>
        <begin position="176"/>
        <end position="208"/>
    </location>
</feature>
<evidence type="ECO:0000313" key="3">
    <source>
        <dbReference type="Proteomes" id="UP000298061"/>
    </source>
</evidence>
<dbReference type="OrthoDB" id="3191896at2759"/>
<accession>A0A4Y9ZT99</accession>
<dbReference type="Proteomes" id="UP000298061">
    <property type="component" value="Unassembled WGS sequence"/>
</dbReference>
<gene>
    <name evidence="2" type="ORF">EWM64_g6538</name>
</gene>
<feature type="compositionally biased region" description="Polar residues" evidence="1">
    <location>
        <begin position="93"/>
        <end position="109"/>
    </location>
</feature>
<dbReference type="STRING" id="135208.A0A4Y9ZT99"/>
<reference evidence="2 3" key="1">
    <citation type="submission" date="2019-02" db="EMBL/GenBank/DDBJ databases">
        <title>Genome sequencing of the rare red list fungi Hericium alpestre (H. flagellum).</title>
        <authorList>
            <person name="Buettner E."/>
            <person name="Kellner H."/>
        </authorList>
    </citation>
    <scope>NUCLEOTIDE SEQUENCE [LARGE SCALE GENOMIC DNA]</scope>
    <source>
        <strain evidence="2 3">DSM 108284</strain>
    </source>
</reference>
<keyword evidence="3" id="KW-1185">Reference proteome</keyword>
<protein>
    <submittedName>
        <fullName evidence="2">Uncharacterized protein</fullName>
    </submittedName>
</protein>
<dbReference type="EMBL" id="SFCI01000905">
    <property type="protein sequence ID" value="TFY77474.1"/>
    <property type="molecule type" value="Genomic_DNA"/>
</dbReference>
<dbReference type="AlphaFoldDB" id="A0A4Y9ZT99"/>
<comment type="caution">
    <text evidence="2">The sequence shown here is derived from an EMBL/GenBank/DDBJ whole genome shotgun (WGS) entry which is preliminary data.</text>
</comment>
<evidence type="ECO:0000313" key="2">
    <source>
        <dbReference type="EMBL" id="TFY77474.1"/>
    </source>
</evidence>
<proteinExistence type="predicted"/>
<evidence type="ECO:0000256" key="1">
    <source>
        <dbReference type="SAM" id="MobiDB-lite"/>
    </source>
</evidence>
<feature type="region of interest" description="Disordered" evidence="1">
    <location>
        <begin position="93"/>
        <end position="118"/>
    </location>
</feature>
<feature type="region of interest" description="Disordered" evidence="1">
    <location>
        <begin position="16"/>
        <end position="75"/>
    </location>
</feature>
<sequence>MSGPEALEKIFEKLEAESERRAQAQEEEDEEARSIPGKLPDSTSLSTTKRNRRRTSISVSRFGQVDDPSKKAAFSVPSAPSYAANTSFYQAQAHSPSCDSLTSNGSVDSGHQKESEHTTQVLRIAGKQSLSRSVGGALSRTLYRSRSKASLTYSDIDHPNVVIGVIVEEKTAAASSGEQERLETARAYGPSLKDKPSRHTIAGGETDNPDAGWLLRAKGLSKKIKRRSLALLPFPGSTKTEQ</sequence>